<dbReference type="Pfam" id="PF00106">
    <property type="entry name" value="adh_short"/>
    <property type="match status" value="1"/>
</dbReference>
<sequence length="277" mass="30936">MADECYSSPLDIPSSTVLITGGSSGIGLGLARCFVQMNATVIITGRREQQLIEAANELNRLGKKNVIYHVNDVDNINERRALYKWIVDEYPQTNVLINNAGIQQAVSVATSDKFAEDSSWEEQEKTIRINLSAPMHLSYLFIQHFRQMNVTTAIVNVSSGLAFVPLASISIYSATKAALHSFTMSLRYQTMKEMKNIQVYEIIPPAVQTNLGGGQSFGEPLDEYCRATFASLLQGQHEIVYKISETMRKLISREQVAELFMKMNDDLMATIQDPPIC</sequence>
<comment type="similarity">
    <text evidence="1 4">Belongs to the short-chain dehydrogenases/reductases (SDR) family.</text>
</comment>
<evidence type="ECO:0000256" key="3">
    <source>
        <dbReference type="ARBA" id="ARBA00037096"/>
    </source>
</evidence>
<dbReference type="EMBL" id="CAJNOJ010000067">
    <property type="protein sequence ID" value="CAF1019385.1"/>
    <property type="molecule type" value="Genomic_DNA"/>
</dbReference>
<dbReference type="EMBL" id="CAJNOR010002612">
    <property type="protein sequence ID" value="CAF1318164.1"/>
    <property type="molecule type" value="Genomic_DNA"/>
</dbReference>
<evidence type="ECO:0000256" key="2">
    <source>
        <dbReference type="ARBA" id="ARBA00023002"/>
    </source>
</evidence>
<dbReference type="InterPro" id="IPR020904">
    <property type="entry name" value="Sc_DH/Rdtase_CS"/>
</dbReference>
<name>A0A814I4B0_ADIRI</name>
<evidence type="ECO:0000313" key="8">
    <source>
        <dbReference type="Proteomes" id="UP000663852"/>
    </source>
</evidence>
<evidence type="ECO:0000313" key="6">
    <source>
        <dbReference type="EMBL" id="CAF1318164.1"/>
    </source>
</evidence>
<dbReference type="PRINTS" id="PR00081">
    <property type="entry name" value="GDHRDH"/>
</dbReference>
<keyword evidence="2" id="KW-0560">Oxidoreductase</keyword>
<evidence type="ECO:0000256" key="4">
    <source>
        <dbReference type="RuleBase" id="RU000363"/>
    </source>
</evidence>
<evidence type="ECO:0000313" key="5">
    <source>
        <dbReference type="EMBL" id="CAF1019385.1"/>
    </source>
</evidence>
<dbReference type="Gene3D" id="3.40.50.720">
    <property type="entry name" value="NAD(P)-binding Rossmann-like Domain"/>
    <property type="match status" value="1"/>
</dbReference>
<dbReference type="InterPro" id="IPR002347">
    <property type="entry name" value="SDR_fam"/>
</dbReference>
<dbReference type="PANTHER" id="PTHR44196">
    <property type="entry name" value="DEHYDROGENASE/REDUCTASE SDR FAMILY MEMBER 7B"/>
    <property type="match status" value="1"/>
</dbReference>
<proteinExistence type="inferred from homology"/>
<evidence type="ECO:0000313" key="7">
    <source>
        <dbReference type="Proteomes" id="UP000663828"/>
    </source>
</evidence>
<protein>
    <submittedName>
        <fullName evidence="5">Uncharacterized protein</fullName>
    </submittedName>
</protein>
<dbReference type="SUPFAM" id="SSF51735">
    <property type="entry name" value="NAD(P)-binding Rossmann-fold domains"/>
    <property type="match status" value="1"/>
</dbReference>
<dbReference type="PROSITE" id="PS00061">
    <property type="entry name" value="ADH_SHORT"/>
    <property type="match status" value="1"/>
</dbReference>
<dbReference type="PANTHER" id="PTHR44196:SF1">
    <property type="entry name" value="DEHYDROGENASE_REDUCTASE SDR FAMILY MEMBER 7B"/>
    <property type="match status" value="1"/>
</dbReference>
<accession>A0A814I4B0</accession>
<reference evidence="5" key="1">
    <citation type="submission" date="2021-02" db="EMBL/GenBank/DDBJ databases">
        <authorList>
            <person name="Nowell W R."/>
        </authorList>
    </citation>
    <scope>NUCLEOTIDE SEQUENCE</scope>
</reference>
<dbReference type="OrthoDB" id="37659at2759"/>
<dbReference type="Proteomes" id="UP000663852">
    <property type="component" value="Unassembled WGS sequence"/>
</dbReference>
<keyword evidence="7" id="KW-1185">Reference proteome</keyword>
<evidence type="ECO:0000256" key="1">
    <source>
        <dbReference type="ARBA" id="ARBA00006484"/>
    </source>
</evidence>
<dbReference type="PRINTS" id="PR00080">
    <property type="entry name" value="SDRFAMILY"/>
</dbReference>
<dbReference type="GO" id="GO:0016020">
    <property type="term" value="C:membrane"/>
    <property type="evidence" value="ECO:0007669"/>
    <property type="project" value="TreeGrafter"/>
</dbReference>
<dbReference type="InterPro" id="IPR036291">
    <property type="entry name" value="NAD(P)-bd_dom_sf"/>
</dbReference>
<dbReference type="Proteomes" id="UP000663828">
    <property type="component" value="Unassembled WGS sequence"/>
</dbReference>
<gene>
    <name evidence="5" type="ORF">EDS130_LOCUS15811</name>
    <name evidence="6" type="ORF">XAT740_LOCUS29760</name>
</gene>
<dbReference type="AlphaFoldDB" id="A0A814I4B0"/>
<comment type="caution">
    <text evidence="5">The sequence shown here is derived from an EMBL/GenBank/DDBJ whole genome shotgun (WGS) entry which is preliminary data.</text>
</comment>
<comment type="function">
    <text evidence="3">Putative oxidoreductase.</text>
</comment>
<dbReference type="GO" id="GO:0016491">
    <property type="term" value="F:oxidoreductase activity"/>
    <property type="evidence" value="ECO:0007669"/>
    <property type="project" value="UniProtKB-KW"/>
</dbReference>
<organism evidence="5 8">
    <name type="scientific">Adineta ricciae</name>
    <name type="common">Rotifer</name>
    <dbReference type="NCBI Taxonomy" id="249248"/>
    <lineage>
        <taxon>Eukaryota</taxon>
        <taxon>Metazoa</taxon>
        <taxon>Spiralia</taxon>
        <taxon>Gnathifera</taxon>
        <taxon>Rotifera</taxon>
        <taxon>Eurotatoria</taxon>
        <taxon>Bdelloidea</taxon>
        <taxon>Adinetida</taxon>
        <taxon>Adinetidae</taxon>
        <taxon>Adineta</taxon>
    </lineage>
</organism>